<organism evidence="1 2">
    <name type="scientific">Trichinella murrelli</name>
    <dbReference type="NCBI Taxonomy" id="144512"/>
    <lineage>
        <taxon>Eukaryota</taxon>
        <taxon>Metazoa</taxon>
        <taxon>Ecdysozoa</taxon>
        <taxon>Nematoda</taxon>
        <taxon>Enoplea</taxon>
        <taxon>Dorylaimia</taxon>
        <taxon>Trichinellida</taxon>
        <taxon>Trichinellidae</taxon>
        <taxon>Trichinella</taxon>
    </lineage>
</organism>
<name>A0A0V0U4K8_9BILA</name>
<dbReference type="EMBL" id="JYDJ01000068">
    <property type="protein sequence ID" value="KRX45847.1"/>
    <property type="molecule type" value="Genomic_DNA"/>
</dbReference>
<dbReference type="Proteomes" id="UP000055048">
    <property type="component" value="Unassembled WGS sequence"/>
</dbReference>
<protein>
    <submittedName>
        <fullName evidence="1">Uncharacterized protein</fullName>
    </submittedName>
</protein>
<evidence type="ECO:0000313" key="2">
    <source>
        <dbReference type="Proteomes" id="UP000055048"/>
    </source>
</evidence>
<comment type="caution">
    <text evidence="1">The sequence shown here is derived from an EMBL/GenBank/DDBJ whole genome shotgun (WGS) entry which is preliminary data.</text>
</comment>
<proteinExistence type="predicted"/>
<dbReference type="AlphaFoldDB" id="A0A0V0U4K8"/>
<accession>A0A0V0U4K8</accession>
<gene>
    <name evidence="1" type="ORF">T05_12937</name>
</gene>
<dbReference type="OrthoDB" id="5937190at2759"/>
<sequence>MDYNIAIKELCRYLGMGTDMQHGMLNMAIRLHHQMEDPCGFAYHKGKSLLNLHGQWHFEQNAIGIVHHQLLCTYFR</sequence>
<keyword evidence="2" id="KW-1185">Reference proteome</keyword>
<reference evidence="1 2" key="1">
    <citation type="submission" date="2015-01" db="EMBL/GenBank/DDBJ databases">
        <title>Evolution of Trichinella species and genotypes.</title>
        <authorList>
            <person name="Korhonen P.K."/>
            <person name="Edoardo P."/>
            <person name="Giuseppe L.R."/>
            <person name="Gasser R.B."/>
        </authorList>
    </citation>
    <scope>NUCLEOTIDE SEQUENCE [LARGE SCALE GENOMIC DNA]</scope>
    <source>
        <strain evidence="1">ISS417</strain>
    </source>
</reference>
<evidence type="ECO:0000313" key="1">
    <source>
        <dbReference type="EMBL" id="KRX45847.1"/>
    </source>
</evidence>